<dbReference type="PANTHER" id="PTHR43969:SF8">
    <property type="entry name" value="GLUTATHIONE S TRANSFERASE E13, ISOFORM A-RELATED"/>
    <property type="match status" value="1"/>
</dbReference>
<gene>
    <name evidence="3" type="ORF">AMK59_5420</name>
</gene>
<dbReference type="SFLD" id="SFLDS00019">
    <property type="entry name" value="Glutathione_Transferase_(cytos"/>
    <property type="match status" value="1"/>
</dbReference>
<keyword evidence="3" id="KW-0808">Transferase</keyword>
<dbReference type="Gene3D" id="3.40.30.10">
    <property type="entry name" value="Glutaredoxin"/>
    <property type="match status" value="1"/>
</dbReference>
<dbReference type="CDD" id="cd03177">
    <property type="entry name" value="GST_C_Delta_Epsilon"/>
    <property type="match status" value="1"/>
</dbReference>
<dbReference type="InterPro" id="IPR036249">
    <property type="entry name" value="Thioredoxin-like_sf"/>
</dbReference>
<proteinExistence type="predicted"/>
<keyword evidence="4" id="KW-1185">Reference proteome</keyword>
<feature type="domain" description="GST N-terminal" evidence="1">
    <location>
        <begin position="8"/>
        <end position="88"/>
    </location>
</feature>
<organism evidence="3 4">
    <name type="scientific">Oryctes borbonicus</name>
    <dbReference type="NCBI Taxonomy" id="1629725"/>
    <lineage>
        <taxon>Eukaryota</taxon>
        <taxon>Metazoa</taxon>
        <taxon>Ecdysozoa</taxon>
        <taxon>Arthropoda</taxon>
        <taxon>Hexapoda</taxon>
        <taxon>Insecta</taxon>
        <taxon>Pterygota</taxon>
        <taxon>Neoptera</taxon>
        <taxon>Endopterygota</taxon>
        <taxon>Coleoptera</taxon>
        <taxon>Polyphaga</taxon>
        <taxon>Scarabaeiformia</taxon>
        <taxon>Scarabaeidae</taxon>
        <taxon>Dynastinae</taxon>
        <taxon>Oryctes</taxon>
    </lineage>
</organism>
<dbReference type="InterPro" id="IPR036282">
    <property type="entry name" value="Glutathione-S-Trfase_C_sf"/>
</dbReference>
<evidence type="ECO:0000313" key="3">
    <source>
        <dbReference type="EMBL" id="KRT81338.1"/>
    </source>
</evidence>
<dbReference type="SFLD" id="SFLDG00358">
    <property type="entry name" value="Main_(cytGST)"/>
    <property type="match status" value="1"/>
</dbReference>
<dbReference type="InterPro" id="IPR010987">
    <property type="entry name" value="Glutathione-S-Trfase_C-like"/>
</dbReference>
<dbReference type="Pfam" id="PF14497">
    <property type="entry name" value="GST_C_3"/>
    <property type="match status" value="1"/>
</dbReference>
<dbReference type="GO" id="GO:0004364">
    <property type="term" value="F:glutathione transferase activity"/>
    <property type="evidence" value="ECO:0007669"/>
    <property type="project" value="TreeGrafter"/>
</dbReference>
<accession>A0A0T6B1X4</accession>
<reference evidence="3 4" key="1">
    <citation type="submission" date="2015-09" db="EMBL/GenBank/DDBJ databases">
        <title>Draft genome of the scarab beetle Oryctes borbonicus.</title>
        <authorList>
            <person name="Meyer J.M."/>
            <person name="Markov G.V."/>
            <person name="Baskaran P."/>
            <person name="Herrmann M."/>
            <person name="Sommer R.J."/>
            <person name="Roedelsperger C."/>
        </authorList>
    </citation>
    <scope>NUCLEOTIDE SEQUENCE [LARGE SCALE GENOMIC DNA]</scope>
    <source>
        <strain evidence="3">OB123</strain>
        <tissue evidence="3">Whole animal</tissue>
    </source>
</reference>
<dbReference type="InterPro" id="IPR004046">
    <property type="entry name" value="GST_C"/>
</dbReference>
<name>A0A0T6B1X4_9SCAR</name>
<dbReference type="InterPro" id="IPR040079">
    <property type="entry name" value="Glutathione_S-Trfase"/>
</dbReference>
<dbReference type="EMBL" id="LJIG01016192">
    <property type="protein sequence ID" value="KRT81338.1"/>
    <property type="molecule type" value="Genomic_DNA"/>
</dbReference>
<feature type="domain" description="GST C-terminal" evidence="2">
    <location>
        <begin position="94"/>
        <end position="217"/>
    </location>
</feature>
<dbReference type="AlphaFoldDB" id="A0A0T6B1X4"/>
<dbReference type="PROSITE" id="PS50404">
    <property type="entry name" value="GST_NTER"/>
    <property type="match status" value="1"/>
</dbReference>
<protein>
    <submittedName>
        <fullName evidence="3">Glutathione S-transferase</fullName>
    </submittedName>
</protein>
<dbReference type="Gene3D" id="1.20.1050.10">
    <property type="match status" value="1"/>
</dbReference>
<evidence type="ECO:0000259" key="1">
    <source>
        <dbReference type="PROSITE" id="PS50404"/>
    </source>
</evidence>
<dbReference type="Proteomes" id="UP000051574">
    <property type="component" value="Unassembled WGS sequence"/>
</dbReference>
<evidence type="ECO:0000313" key="4">
    <source>
        <dbReference type="Proteomes" id="UP000051574"/>
    </source>
</evidence>
<dbReference type="PROSITE" id="PS50405">
    <property type="entry name" value="GST_CTER"/>
    <property type="match status" value="1"/>
</dbReference>
<dbReference type="SUPFAM" id="SSF52833">
    <property type="entry name" value="Thioredoxin-like"/>
    <property type="match status" value="1"/>
</dbReference>
<dbReference type="FunFam" id="1.20.1050.10:FF:000007">
    <property type="entry name" value="Glutathione S-transferase 1-1"/>
    <property type="match status" value="1"/>
</dbReference>
<comment type="caution">
    <text evidence="3">The sequence shown here is derived from an EMBL/GenBank/DDBJ whole genome shotgun (WGS) entry which is preliminary data.</text>
</comment>
<dbReference type="PANTHER" id="PTHR43969">
    <property type="entry name" value="GLUTATHIONE S TRANSFERASE D10, ISOFORM A-RELATED"/>
    <property type="match status" value="1"/>
</dbReference>
<dbReference type="InterPro" id="IPR004045">
    <property type="entry name" value="Glutathione_S-Trfase_N"/>
</dbReference>
<dbReference type="SUPFAM" id="SSF47616">
    <property type="entry name" value="GST C-terminal domain-like"/>
    <property type="match status" value="1"/>
</dbReference>
<sequence>MKGTFIEMSLTLYHNDVNSESRAVLLVCKALNIDLVLQEVDIYGGEICGEIARAIPHNSTPVLKDDDLIIWENHAIIAYLINQYRSNDPLYPNEPKKRSLIDEMMYFDSSVLLTRINNIFNSILVKDEKEISIDNIRSLQETYNYLEKILDKTEYLTGDTLTIADLCCVASVSSAAIIIPLSSEKYPKLFQWFAKCKKLPFYNEVSSNGLGKLDSLVEERLGCINSRKSL</sequence>
<evidence type="ECO:0000259" key="2">
    <source>
        <dbReference type="PROSITE" id="PS50405"/>
    </source>
</evidence>
<dbReference type="OrthoDB" id="2309723at2759"/>
<dbReference type="GO" id="GO:0006749">
    <property type="term" value="P:glutathione metabolic process"/>
    <property type="evidence" value="ECO:0007669"/>
    <property type="project" value="TreeGrafter"/>
</dbReference>